<dbReference type="Pfam" id="PF01473">
    <property type="entry name" value="Choline_bind_1"/>
    <property type="match status" value="3"/>
</dbReference>
<dbReference type="InterPro" id="IPR023795">
    <property type="entry name" value="Serpin_CS"/>
</dbReference>
<name>A0A2S7FFK8_CLOBU</name>
<dbReference type="Pfam" id="PF19127">
    <property type="entry name" value="Choline_bind_3"/>
    <property type="match status" value="1"/>
</dbReference>
<dbReference type="InterPro" id="IPR036186">
    <property type="entry name" value="Serpin_sf"/>
</dbReference>
<evidence type="ECO:0000256" key="1">
    <source>
        <dbReference type="ARBA" id="ARBA00022737"/>
    </source>
</evidence>
<feature type="repeat" description="Cell wall-binding" evidence="2">
    <location>
        <begin position="88"/>
        <end position="107"/>
    </location>
</feature>
<dbReference type="Proteomes" id="UP000238081">
    <property type="component" value="Unassembled WGS sequence"/>
</dbReference>
<organism evidence="6 7">
    <name type="scientific">Clostridium butyricum</name>
    <dbReference type="NCBI Taxonomy" id="1492"/>
    <lineage>
        <taxon>Bacteria</taxon>
        <taxon>Bacillati</taxon>
        <taxon>Bacillota</taxon>
        <taxon>Clostridia</taxon>
        <taxon>Eubacteriales</taxon>
        <taxon>Clostridiaceae</taxon>
        <taxon>Clostridium</taxon>
    </lineage>
</organism>
<dbReference type="GO" id="GO:0004867">
    <property type="term" value="F:serine-type endopeptidase inhibitor activity"/>
    <property type="evidence" value="ECO:0007669"/>
    <property type="project" value="InterPro"/>
</dbReference>
<evidence type="ECO:0000313" key="6">
    <source>
        <dbReference type="EMBL" id="PPV18024.1"/>
    </source>
</evidence>
<feature type="signal peptide" evidence="4">
    <location>
        <begin position="1"/>
        <end position="24"/>
    </location>
</feature>
<dbReference type="InterPro" id="IPR000215">
    <property type="entry name" value="Serpin_fam"/>
</dbReference>
<accession>A0A2S7FFK8</accession>
<dbReference type="SMART" id="SM00093">
    <property type="entry name" value="SERPIN"/>
    <property type="match status" value="1"/>
</dbReference>
<dbReference type="EMBL" id="LRDH01000001">
    <property type="protein sequence ID" value="PPV18024.1"/>
    <property type="molecule type" value="Genomic_DNA"/>
</dbReference>
<dbReference type="AlphaFoldDB" id="A0A2S7FFK8"/>
<dbReference type="PANTHER" id="PTHR11461:SF211">
    <property type="entry name" value="GH10112P-RELATED"/>
    <property type="match status" value="1"/>
</dbReference>
<dbReference type="PROSITE" id="PS00284">
    <property type="entry name" value="SERPIN"/>
    <property type="match status" value="1"/>
</dbReference>
<dbReference type="GO" id="GO:0006508">
    <property type="term" value="P:proteolysis"/>
    <property type="evidence" value="ECO:0007669"/>
    <property type="project" value="UniProtKB-KW"/>
</dbReference>
<keyword evidence="6" id="KW-0645">Protease</keyword>
<keyword evidence="4" id="KW-0732">Signal</keyword>
<evidence type="ECO:0000256" key="3">
    <source>
        <dbReference type="RuleBase" id="RU000411"/>
    </source>
</evidence>
<dbReference type="GO" id="GO:0005615">
    <property type="term" value="C:extracellular space"/>
    <property type="evidence" value="ECO:0007669"/>
    <property type="project" value="InterPro"/>
</dbReference>
<dbReference type="SUPFAM" id="SSF56574">
    <property type="entry name" value="Serpins"/>
    <property type="match status" value="1"/>
</dbReference>
<dbReference type="Gene3D" id="2.10.270.10">
    <property type="entry name" value="Cholin Binding"/>
    <property type="match status" value="1"/>
</dbReference>
<feature type="repeat" description="Cell wall-binding" evidence="2">
    <location>
        <begin position="68"/>
        <end position="87"/>
    </location>
</feature>
<dbReference type="InterPro" id="IPR018337">
    <property type="entry name" value="Cell_wall/Cho-bd_repeat"/>
</dbReference>
<dbReference type="InterPro" id="IPR042178">
    <property type="entry name" value="Serpin_sf_1"/>
</dbReference>
<comment type="similarity">
    <text evidence="3">Belongs to the serpin family.</text>
</comment>
<keyword evidence="6" id="KW-0378">Hydrolase</keyword>
<feature type="repeat" description="Cell wall-binding" evidence="2">
    <location>
        <begin position="48"/>
        <end position="67"/>
    </location>
</feature>
<dbReference type="InterPro" id="IPR042185">
    <property type="entry name" value="Serpin_sf_2"/>
</dbReference>
<dbReference type="SUPFAM" id="SSF69360">
    <property type="entry name" value="Cell wall binding repeat"/>
    <property type="match status" value="1"/>
</dbReference>
<dbReference type="Pfam" id="PF00079">
    <property type="entry name" value="Serpin"/>
    <property type="match status" value="1"/>
</dbReference>
<dbReference type="PANTHER" id="PTHR11461">
    <property type="entry name" value="SERINE PROTEASE INHIBITOR, SERPIN"/>
    <property type="match status" value="1"/>
</dbReference>
<dbReference type="InterPro" id="IPR023796">
    <property type="entry name" value="Serpin_dom"/>
</dbReference>
<keyword evidence="1" id="KW-0677">Repeat</keyword>
<evidence type="ECO:0000259" key="5">
    <source>
        <dbReference type="SMART" id="SM00093"/>
    </source>
</evidence>
<dbReference type="RefSeq" id="WP_043661596.1">
    <property type="nucleotide sequence ID" value="NZ_JSEG01000001.1"/>
</dbReference>
<evidence type="ECO:0000313" key="7">
    <source>
        <dbReference type="Proteomes" id="UP000238081"/>
    </source>
</evidence>
<dbReference type="Gene3D" id="3.30.497.10">
    <property type="entry name" value="Antithrombin, subunit I, domain 2"/>
    <property type="match status" value="1"/>
</dbReference>
<gene>
    <name evidence="6" type="ORF">AWN73_01045</name>
</gene>
<feature type="domain" description="Serpin" evidence="5">
    <location>
        <begin position="168"/>
        <end position="527"/>
    </location>
</feature>
<sequence>MNRKKISIILSGIMGIMNLLPSSAYGTLNNGWEKINGSWYYYENGNSISGWKYDDKNWYYLNDDGVMKTGWIKDVGDWYYLNDDGTMASGWKFIDNQWYYLQNNGAMKTGWLNDNDTWYYLNSNGSMAHDTVIDEYTLNSNGVYIENKKNYTFTEGLNKFCLDSGAMILANEDKKLNTSYSPLSFYMALAVLSEGSDNNTKTEILNALNVNDEEKLSEECRKLYEKESFDSKYGKCTLADSIWIDDDNNDVKFNEDTLKKIENDYNAGIFKGDLQSFNTAKDISNWLLEHTGGLLGGNPSDFISDEGAVMNIINSVYFKDKWADVFNRNLTEEKDFCLSDGSKVKSDFMANNIYSKIYESNNGYKSSSLKFKNGNEMIFILPDKGTSVYDVINDKNKFNEALNSLSDKNVIMEDVHYKVPKFKVSSKLDLNNCAKTLGLENIFNGKTADFSKFSEKGGLAVSSISQEATVSIDEDGGEAAAYTEIEMDGGAYDPEAKSYDMTLDRPFIFAITDKDNTPLFLGVINNPTV</sequence>
<proteinExistence type="inferred from homology"/>
<dbReference type="PROSITE" id="PS51170">
    <property type="entry name" value="CW"/>
    <property type="match status" value="4"/>
</dbReference>
<evidence type="ECO:0000256" key="4">
    <source>
        <dbReference type="SAM" id="SignalP"/>
    </source>
</evidence>
<feature type="repeat" description="Cell wall-binding" evidence="2">
    <location>
        <begin position="108"/>
        <end position="127"/>
    </location>
</feature>
<dbReference type="GO" id="GO:0008233">
    <property type="term" value="F:peptidase activity"/>
    <property type="evidence" value="ECO:0007669"/>
    <property type="project" value="UniProtKB-KW"/>
</dbReference>
<evidence type="ECO:0000256" key="2">
    <source>
        <dbReference type="PROSITE-ProRule" id="PRU00591"/>
    </source>
</evidence>
<dbReference type="Gene3D" id="2.30.39.10">
    <property type="entry name" value="Alpha-1-antitrypsin, domain 1"/>
    <property type="match status" value="1"/>
</dbReference>
<feature type="chain" id="PRO_5015417361" evidence="4">
    <location>
        <begin position="25"/>
        <end position="529"/>
    </location>
</feature>
<protein>
    <submittedName>
        <fullName evidence="6">Serine protease</fullName>
    </submittedName>
</protein>
<comment type="caution">
    <text evidence="6">The sequence shown here is derived from an EMBL/GenBank/DDBJ whole genome shotgun (WGS) entry which is preliminary data.</text>
</comment>
<reference evidence="6 7" key="1">
    <citation type="submission" date="2016-01" db="EMBL/GenBank/DDBJ databases">
        <title>Characterization of the Clostridium difficile lineages that are prevalent in Hong Kong and China.</title>
        <authorList>
            <person name="Kwok J.S.-L."/>
            <person name="Lam W.-Y."/>
            <person name="Ip M."/>
            <person name="Chan T.-F."/>
            <person name="Hawkey P.M."/>
            <person name="Tsui S.K.-W."/>
        </authorList>
    </citation>
    <scope>NUCLEOTIDE SEQUENCE [LARGE SCALE GENOMIC DNA]</scope>
    <source>
        <strain evidence="6 7">300064</strain>
    </source>
</reference>